<dbReference type="PANTHER" id="PTHR36834:SF1">
    <property type="entry name" value="INTEGRAL MEMBRANE PROTEIN"/>
    <property type="match status" value="1"/>
</dbReference>
<proteinExistence type="predicted"/>
<dbReference type="InterPro" id="IPR053150">
    <property type="entry name" value="Teicoplanin_resist-assoc"/>
</dbReference>
<evidence type="ECO:0000313" key="4">
    <source>
        <dbReference type="Proteomes" id="UP000824190"/>
    </source>
</evidence>
<feature type="transmembrane region" description="Helical" evidence="1">
    <location>
        <begin position="101"/>
        <end position="123"/>
    </location>
</feature>
<keyword evidence="1" id="KW-0812">Transmembrane</keyword>
<keyword evidence="1" id="KW-0472">Membrane</keyword>
<evidence type="ECO:0000256" key="1">
    <source>
        <dbReference type="SAM" id="Phobius"/>
    </source>
</evidence>
<evidence type="ECO:0000259" key="2">
    <source>
        <dbReference type="Pfam" id="PF04892"/>
    </source>
</evidence>
<reference evidence="3" key="2">
    <citation type="submission" date="2021-04" db="EMBL/GenBank/DDBJ databases">
        <authorList>
            <person name="Gilroy R."/>
        </authorList>
    </citation>
    <scope>NUCLEOTIDE SEQUENCE</scope>
    <source>
        <strain evidence="3">CHK32-1732</strain>
    </source>
</reference>
<accession>A0A9D1RR05</accession>
<name>A0A9D1RR05_9CORY</name>
<dbReference type="EMBL" id="DXGC01000112">
    <property type="protein sequence ID" value="HIW92569.1"/>
    <property type="molecule type" value="Genomic_DNA"/>
</dbReference>
<dbReference type="AlphaFoldDB" id="A0A9D1RR05"/>
<feature type="transmembrane region" description="Helical" evidence="1">
    <location>
        <begin position="160"/>
        <end position="182"/>
    </location>
</feature>
<feature type="transmembrane region" description="Helical" evidence="1">
    <location>
        <begin position="130"/>
        <end position="148"/>
    </location>
</feature>
<evidence type="ECO:0000313" key="3">
    <source>
        <dbReference type="EMBL" id="HIW92569.1"/>
    </source>
</evidence>
<feature type="domain" description="VanZ-like" evidence="2">
    <location>
        <begin position="25"/>
        <end position="147"/>
    </location>
</feature>
<gene>
    <name evidence="3" type="ORF">H9870_13030</name>
</gene>
<keyword evidence="1" id="KW-1133">Transmembrane helix</keyword>
<dbReference type="PANTHER" id="PTHR36834">
    <property type="entry name" value="MEMBRANE PROTEIN-RELATED"/>
    <property type="match status" value="1"/>
</dbReference>
<dbReference type="InterPro" id="IPR006976">
    <property type="entry name" value="VanZ-like"/>
</dbReference>
<feature type="transmembrane region" description="Helical" evidence="1">
    <location>
        <begin position="68"/>
        <end position="95"/>
    </location>
</feature>
<dbReference type="Pfam" id="PF04892">
    <property type="entry name" value="VanZ"/>
    <property type="match status" value="1"/>
</dbReference>
<sequence>MTPTLADTPRSMTTPWKSWVSLTLLGYAGVVVALTLLKSFYTIGLLWKPENQRNRQLRLVPFQIVQDANSTFSAVFDILGNLALFVPLGIMLMIVVRRAPLVLGIALLFSVGIEVSQYAFSLGRSDTTDVICNVAGAGVGAWIASWFAGRPEWSRHWQRALTVVVAVTVVVFVILVILGPALGDESAVVPY</sequence>
<comment type="caution">
    <text evidence="3">The sequence shown here is derived from an EMBL/GenBank/DDBJ whole genome shotgun (WGS) entry which is preliminary data.</text>
</comment>
<feature type="transmembrane region" description="Helical" evidence="1">
    <location>
        <begin position="20"/>
        <end position="47"/>
    </location>
</feature>
<protein>
    <submittedName>
        <fullName evidence="3">VanZ family protein</fullName>
    </submittedName>
</protein>
<reference evidence="3" key="1">
    <citation type="journal article" date="2021" name="PeerJ">
        <title>Extensive microbial diversity within the chicken gut microbiome revealed by metagenomics and culture.</title>
        <authorList>
            <person name="Gilroy R."/>
            <person name="Ravi A."/>
            <person name="Getino M."/>
            <person name="Pursley I."/>
            <person name="Horton D.L."/>
            <person name="Alikhan N.F."/>
            <person name="Baker D."/>
            <person name="Gharbi K."/>
            <person name="Hall N."/>
            <person name="Watson M."/>
            <person name="Adriaenssens E.M."/>
            <person name="Foster-Nyarko E."/>
            <person name="Jarju S."/>
            <person name="Secka A."/>
            <person name="Antonio M."/>
            <person name="Oren A."/>
            <person name="Chaudhuri R.R."/>
            <person name="La Ragione R."/>
            <person name="Hildebrand F."/>
            <person name="Pallen M.J."/>
        </authorList>
    </citation>
    <scope>NUCLEOTIDE SEQUENCE</scope>
    <source>
        <strain evidence="3">CHK32-1732</strain>
    </source>
</reference>
<organism evidence="3 4">
    <name type="scientific">Candidatus Corynebacterium avicola</name>
    <dbReference type="NCBI Taxonomy" id="2838527"/>
    <lineage>
        <taxon>Bacteria</taxon>
        <taxon>Bacillati</taxon>
        <taxon>Actinomycetota</taxon>
        <taxon>Actinomycetes</taxon>
        <taxon>Mycobacteriales</taxon>
        <taxon>Corynebacteriaceae</taxon>
        <taxon>Corynebacterium</taxon>
    </lineage>
</organism>
<dbReference type="Proteomes" id="UP000824190">
    <property type="component" value="Unassembled WGS sequence"/>
</dbReference>